<proteinExistence type="predicted"/>
<dbReference type="EMBL" id="BLAY01000086">
    <property type="protein sequence ID" value="GET40247.1"/>
    <property type="molecule type" value="Genomic_DNA"/>
</dbReference>
<protein>
    <submittedName>
        <fullName evidence="1">Uncharacterized protein</fullName>
    </submittedName>
</protein>
<organism evidence="1 2">
    <name type="scientific">Microseira wollei NIES-4236</name>
    <dbReference type="NCBI Taxonomy" id="2530354"/>
    <lineage>
        <taxon>Bacteria</taxon>
        <taxon>Bacillati</taxon>
        <taxon>Cyanobacteriota</taxon>
        <taxon>Cyanophyceae</taxon>
        <taxon>Oscillatoriophycideae</taxon>
        <taxon>Aerosakkonematales</taxon>
        <taxon>Aerosakkonemataceae</taxon>
        <taxon>Microseira</taxon>
    </lineage>
</organism>
<reference evidence="1" key="1">
    <citation type="submission" date="2019-10" db="EMBL/GenBank/DDBJ databases">
        <title>Draft genome sequece of Microseira wollei NIES-4236.</title>
        <authorList>
            <person name="Yamaguchi H."/>
            <person name="Suzuki S."/>
            <person name="Kawachi M."/>
        </authorList>
    </citation>
    <scope>NUCLEOTIDE SEQUENCE</scope>
    <source>
        <strain evidence="1">NIES-4236</strain>
    </source>
</reference>
<gene>
    <name evidence="1" type="ORF">MiSe_50560</name>
</gene>
<evidence type="ECO:0000313" key="2">
    <source>
        <dbReference type="Proteomes" id="UP001050975"/>
    </source>
</evidence>
<keyword evidence="2" id="KW-1185">Reference proteome</keyword>
<accession>A0AAV3XBI4</accession>
<name>A0AAV3XBI4_9CYAN</name>
<evidence type="ECO:0000313" key="1">
    <source>
        <dbReference type="EMBL" id="GET40247.1"/>
    </source>
</evidence>
<comment type="caution">
    <text evidence="1">The sequence shown here is derived from an EMBL/GenBank/DDBJ whole genome shotgun (WGS) entry which is preliminary data.</text>
</comment>
<dbReference type="Proteomes" id="UP001050975">
    <property type="component" value="Unassembled WGS sequence"/>
</dbReference>
<sequence length="76" mass="8461">MQADQRNSHCELTVACGCLNYPYVSAGTDSSECFYGYSVPKYSGEGKSPLFCPIKLITLQKLKKAAPLNEDYKKFI</sequence>
<dbReference type="AlphaFoldDB" id="A0AAV3XBI4"/>